<evidence type="ECO:0000256" key="1">
    <source>
        <dbReference type="ARBA" id="ARBA00001460"/>
    </source>
</evidence>
<organism evidence="12 13">
    <name type="scientific">Ponticaulis profundi</name>
    <dbReference type="NCBI Taxonomy" id="2665222"/>
    <lineage>
        <taxon>Bacteria</taxon>
        <taxon>Pseudomonadati</taxon>
        <taxon>Pseudomonadota</taxon>
        <taxon>Alphaproteobacteria</taxon>
        <taxon>Hyphomonadales</taxon>
        <taxon>Hyphomonadaceae</taxon>
        <taxon>Ponticaulis</taxon>
    </lineage>
</organism>
<gene>
    <name evidence="11" type="primary">hisE</name>
    <name evidence="12" type="ORF">ACFQDM_08160</name>
</gene>
<evidence type="ECO:0000313" key="13">
    <source>
        <dbReference type="Proteomes" id="UP001596303"/>
    </source>
</evidence>
<keyword evidence="6 11" id="KW-0028">Amino-acid biosynthesis</keyword>
<evidence type="ECO:0000256" key="8">
    <source>
        <dbReference type="ARBA" id="ARBA00022801"/>
    </source>
</evidence>
<accession>A0ABW1SA01</accession>
<evidence type="ECO:0000256" key="7">
    <source>
        <dbReference type="ARBA" id="ARBA00022741"/>
    </source>
</evidence>
<evidence type="ECO:0000256" key="9">
    <source>
        <dbReference type="ARBA" id="ARBA00022840"/>
    </source>
</evidence>
<evidence type="ECO:0000256" key="6">
    <source>
        <dbReference type="ARBA" id="ARBA00022605"/>
    </source>
</evidence>
<dbReference type="InterPro" id="IPR021130">
    <property type="entry name" value="PRib-ATP_PPHydrolase-like"/>
</dbReference>
<dbReference type="EMBL" id="JBHSSW010000009">
    <property type="protein sequence ID" value="MFC6198048.1"/>
    <property type="molecule type" value="Genomic_DNA"/>
</dbReference>
<dbReference type="Pfam" id="PF01503">
    <property type="entry name" value="PRA-PH"/>
    <property type="match status" value="1"/>
</dbReference>
<evidence type="ECO:0000256" key="3">
    <source>
        <dbReference type="ARBA" id="ARBA00005204"/>
    </source>
</evidence>
<keyword evidence="10 11" id="KW-0368">Histidine biosynthesis</keyword>
<comment type="caution">
    <text evidence="12">The sequence shown here is derived from an EMBL/GenBank/DDBJ whole genome shotgun (WGS) entry which is preliminary data.</text>
</comment>
<dbReference type="PANTHER" id="PTHR42945">
    <property type="entry name" value="HISTIDINE BIOSYNTHESIS BIFUNCTIONAL PROTEIN"/>
    <property type="match status" value="1"/>
</dbReference>
<dbReference type="NCBIfam" id="NF001613">
    <property type="entry name" value="PRK00400.1-5"/>
    <property type="match status" value="1"/>
</dbReference>
<evidence type="ECO:0000256" key="5">
    <source>
        <dbReference type="ARBA" id="ARBA00022490"/>
    </source>
</evidence>
<dbReference type="PANTHER" id="PTHR42945:SF9">
    <property type="entry name" value="HISTIDINE BIOSYNTHESIS BIFUNCTIONAL PROTEIN HISIE"/>
    <property type="match status" value="1"/>
</dbReference>
<evidence type="ECO:0000256" key="11">
    <source>
        <dbReference type="HAMAP-Rule" id="MF_01020"/>
    </source>
</evidence>
<keyword evidence="7 11" id="KW-0547">Nucleotide-binding</keyword>
<comment type="similarity">
    <text evidence="4 11">Belongs to the PRA-PH family.</text>
</comment>
<keyword evidence="8 11" id="KW-0378">Hydrolase</keyword>
<dbReference type="EC" id="3.6.1.31" evidence="11"/>
<sequence>MKLGSEENFAAVLKHLAETIDNRADAGDSEASYTAKLLKKGPSKTAKKMGEEAVELAIALTSQSDDEVIAETADVIYHLLVALRSRGVSLDQIAEELAKREGISGLVEKASRPKE</sequence>
<evidence type="ECO:0000313" key="12">
    <source>
        <dbReference type="EMBL" id="MFC6198048.1"/>
    </source>
</evidence>
<dbReference type="GO" id="GO:0004636">
    <property type="term" value="F:phosphoribosyl-ATP diphosphatase activity"/>
    <property type="evidence" value="ECO:0007669"/>
    <property type="project" value="UniProtKB-EC"/>
</dbReference>
<reference evidence="13" key="1">
    <citation type="journal article" date="2019" name="Int. J. Syst. Evol. Microbiol.">
        <title>The Global Catalogue of Microorganisms (GCM) 10K type strain sequencing project: providing services to taxonomists for standard genome sequencing and annotation.</title>
        <authorList>
            <consortium name="The Broad Institute Genomics Platform"/>
            <consortium name="The Broad Institute Genome Sequencing Center for Infectious Disease"/>
            <person name="Wu L."/>
            <person name="Ma J."/>
        </authorList>
    </citation>
    <scope>NUCLEOTIDE SEQUENCE [LARGE SCALE GENOMIC DNA]</scope>
    <source>
        <strain evidence="13">CGMCC-1.15741</strain>
    </source>
</reference>
<dbReference type="Proteomes" id="UP001596303">
    <property type="component" value="Unassembled WGS sequence"/>
</dbReference>
<evidence type="ECO:0000256" key="2">
    <source>
        <dbReference type="ARBA" id="ARBA00004496"/>
    </source>
</evidence>
<proteinExistence type="inferred from homology"/>
<keyword evidence="13" id="KW-1185">Reference proteome</keyword>
<comment type="pathway">
    <text evidence="3 11">Amino-acid biosynthesis; L-histidine biosynthesis; L-histidine from 5-phospho-alpha-D-ribose 1-diphosphate: step 2/9.</text>
</comment>
<keyword evidence="9 11" id="KW-0067">ATP-binding</keyword>
<dbReference type="HAMAP" id="MF_01020">
    <property type="entry name" value="HisE"/>
    <property type="match status" value="1"/>
</dbReference>
<dbReference type="Gene3D" id="1.10.287.1080">
    <property type="entry name" value="MazG-like"/>
    <property type="match status" value="1"/>
</dbReference>
<dbReference type="InterPro" id="IPR008179">
    <property type="entry name" value="HisE"/>
</dbReference>
<evidence type="ECO:0000256" key="4">
    <source>
        <dbReference type="ARBA" id="ARBA00009392"/>
    </source>
</evidence>
<dbReference type="RefSeq" id="WP_377377853.1">
    <property type="nucleotide sequence ID" value="NZ_JBHSSW010000009.1"/>
</dbReference>
<comment type="catalytic activity">
    <reaction evidence="1 11">
        <text>1-(5-phospho-beta-D-ribosyl)-ATP + H2O = 1-(5-phospho-beta-D-ribosyl)-5'-AMP + diphosphate + H(+)</text>
        <dbReference type="Rhea" id="RHEA:22828"/>
        <dbReference type="ChEBI" id="CHEBI:15377"/>
        <dbReference type="ChEBI" id="CHEBI:15378"/>
        <dbReference type="ChEBI" id="CHEBI:33019"/>
        <dbReference type="ChEBI" id="CHEBI:59457"/>
        <dbReference type="ChEBI" id="CHEBI:73183"/>
        <dbReference type="EC" id="3.6.1.31"/>
    </reaction>
</comment>
<evidence type="ECO:0000256" key="10">
    <source>
        <dbReference type="ARBA" id="ARBA00023102"/>
    </source>
</evidence>
<protein>
    <recommendedName>
        <fullName evidence="11">Phosphoribosyl-ATP pyrophosphatase</fullName>
        <shortName evidence="11">PRA-PH</shortName>
        <ecNumber evidence="11">3.6.1.31</ecNumber>
    </recommendedName>
</protein>
<name>A0ABW1SA01_9PROT</name>
<comment type="subcellular location">
    <subcellularLocation>
        <location evidence="2 11">Cytoplasm</location>
    </subcellularLocation>
</comment>
<dbReference type="SUPFAM" id="SSF101386">
    <property type="entry name" value="all-alpha NTP pyrophosphatases"/>
    <property type="match status" value="1"/>
</dbReference>
<keyword evidence="5 11" id="KW-0963">Cytoplasm</keyword>
<dbReference type="NCBIfam" id="NF001611">
    <property type="entry name" value="PRK00400.1-3"/>
    <property type="match status" value="1"/>
</dbReference>
<dbReference type="NCBIfam" id="TIGR03188">
    <property type="entry name" value="histidine_hisI"/>
    <property type="match status" value="1"/>
</dbReference>
<dbReference type="CDD" id="cd11534">
    <property type="entry name" value="NTP-PPase_HisIE_like"/>
    <property type="match status" value="1"/>
</dbReference>